<dbReference type="OrthoDB" id="4168525at2"/>
<evidence type="ECO:0000256" key="2">
    <source>
        <dbReference type="RuleBase" id="RU000461"/>
    </source>
</evidence>
<keyword evidence="2" id="KW-0479">Metal-binding</keyword>
<dbReference type="SUPFAM" id="SSF48264">
    <property type="entry name" value="Cytochrome P450"/>
    <property type="match status" value="1"/>
</dbReference>
<dbReference type="InterPro" id="IPR017972">
    <property type="entry name" value="Cyt_P450_CS"/>
</dbReference>
<dbReference type="AlphaFoldDB" id="A0A2S0N4E8"/>
<dbReference type="KEGG" id="simp:C6571_02485"/>
<dbReference type="Proteomes" id="UP000239326">
    <property type="component" value="Chromosome"/>
</dbReference>
<dbReference type="GO" id="GO:0016705">
    <property type="term" value="F:oxidoreductase activity, acting on paired donors, with incorporation or reduction of molecular oxygen"/>
    <property type="evidence" value="ECO:0007669"/>
    <property type="project" value="InterPro"/>
</dbReference>
<reference evidence="4 5" key="1">
    <citation type="submission" date="2018-03" db="EMBL/GenBank/DDBJ databases">
        <title>Genome sequencing of Simplicispira sp.</title>
        <authorList>
            <person name="Kim S.-J."/>
            <person name="Heo J."/>
            <person name="Kwon S.-W."/>
        </authorList>
    </citation>
    <scope>NUCLEOTIDE SEQUENCE [LARGE SCALE GENOMIC DNA]</scope>
    <source>
        <strain evidence="4 5">SC1-8</strain>
    </source>
</reference>
<keyword evidence="2" id="KW-0408">Iron</keyword>
<evidence type="ECO:0000256" key="1">
    <source>
        <dbReference type="ARBA" id="ARBA00010617"/>
    </source>
</evidence>
<keyword evidence="2" id="KW-0349">Heme</keyword>
<dbReference type="InterPro" id="IPR036396">
    <property type="entry name" value="Cyt_P450_sf"/>
</dbReference>
<evidence type="ECO:0000313" key="4">
    <source>
        <dbReference type="EMBL" id="AVO43020.1"/>
    </source>
</evidence>
<dbReference type="EMBL" id="CP027669">
    <property type="protein sequence ID" value="AVO43020.1"/>
    <property type="molecule type" value="Genomic_DNA"/>
</dbReference>
<dbReference type="PROSITE" id="PS00086">
    <property type="entry name" value="CYTOCHROME_P450"/>
    <property type="match status" value="1"/>
</dbReference>
<comment type="similarity">
    <text evidence="1 2">Belongs to the cytochrome P450 family.</text>
</comment>
<dbReference type="GO" id="GO:0020037">
    <property type="term" value="F:heme binding"/>
    <property type="evidence" value="ECO:0007669"/>
    <property type="project" value="InterPro"/>
</dbReference>
<name>A0A2S0N4E8_9BURK</name>
<protein>
    <submittedName>
        <fullName evidence="4">Cytochrome P450</fullName>
    </submittedName>
</protein>
<dbReference type="RefSeq" id="WP_106447995.1">
    <property type="nucleotide sequence ID" value="NZ_CP027669.1"/>
</dbReference>
<sequence>MPSHPKPDWDPLSPQAQHDPQATADGMREHCPVAWSQALHWSLFRHADVLRAVKDHTTFSSVVSRHVAVPNGMDPPQHTVYRRVIEPYFSKARVDAFEPQCRAMVRSLVATLPRSAPIEWIDALALPFAVWAQCDFLGWQDEDHAALAQWMQANYAATLAQDRAAHTELAARFQAVVTAQLERRRGIGAAAAPGDLTWALMQEKVHGVPLTDAEIASILRNWTVGEIGTMAASAGILCDWLAHHAPVQAQLREHPSAIPAAVEEILRLRGPLATNRRITTCPVDIGGRHLPAGSRVTLHWPAANRDARAFDAALEYRPERDQTANLLWGAGVHVCPGAPLAQMELRVLLEEVLVSGASMETVPGESPEPAMHPASGWARVPLRLVPLQA</sequence>
<dbReference type="PANTHER" id="PTHR46696:SF6">
    <property type="entry name" value="P450, PUTATIVE (EUROFUNG)-RELATED"/>
    <property type="match status" value="1"/>
</dbReference>
<evidence type="ECO:0000256" key="3">
    <source>
        <dbReference type="SAM" id="MobiDB-lite"/>
    </source>
</evidence>
<gene>
    <name evidence="4" type="ORF">C6571_02485</name>
</gene>
<keyword evidence="5" id="KW-1185">Reference proteome</keyword>
<dbReference type="Pfam" id="PF00067">
    <property type="entry name" value="p450"/>
    <property type="match status" value="1"/>
</dbReference>
<dbReference type="GO" id="GO:0005506">
    <property type="term" value="F:iron ion binding"/>
    <property type="evidence" value="ECO:0007669"/>
    <property type="project" value="InterPro"/>
</dbReference>
<keyword evidence="2" id="KW-0560">Oxidoreductase</keyword>
<keyword evidence="2" id="KW-0503">Monooxygenase</keyword>
<dbReference type="Gene3D" id="1.10.630.10">
    <property type="entry name" value="Cytochrome P450"/>
    <property type="match status" value="1"/>
</dbReference>
<accession>A0A2S0N4E8</accession>
<feature type="region of interest" description="Disordered" evidence="3">
    <location>
        <begin position="1"/>
        <end position="26"/>
    </location>
</feature>
<dbReference type="InterPro" id="IPR002397">
    <property type="entry name" value="Cyt_P450_B"/>
</dbReference>
<evidence type="ECO:0000313" key="5">
    <source>
        <dbReference type="Proteomes" id="UP000239326"/>
    </source>
</evidence>
<dbReference type="GO" id="GO:0004497">
    <property type="term" value="F:monooxygenase activity"/>
    <property type="evidence" value="ECO:0007669"/>
    <property type="project" value="UniProtKB-KW"/>
</dbReference>
<dbReference type="InterPro" id="IPR001128">
    <property type="entry name" value="Cyt_P450"/>
</dbReference>
<organism evidence="4 5">
    <name type="scientific">Simplicispira suum</name>
    <dbReference type="NCBI Taxonomy" id="2109915"/>
    <lineage>
        <taxon>Bacteria</taxon>
        <taxon>Pseudomonadati</taxon>
        <taxon>Pseudomonadota</taxon>
        <taxon>Betaproteobacteria</taxon>
        <taxon>Burkholderiales</taxon>
        <taxon>Comamonadaceae</taxon>
        <taxon>Simplicispira</taxon>
    </lineage>
</organism>
<dbReference type="PANTHER" id="PTHR46696">
    <property type="entry name" value="P450, PUTATIVE (EUROFUNG)-RELATED"/>
    <property type="match status" value="1"/>
</dbReference>
<proteinExistence type="inferred from homology"/>
<dbReference type="PRINTS" id="PR00359">
    <property type="entry name" value="BP450"/>
</dbReference>